<reference evidence="1 2" key="1">
    <citation type="journal article" date="2022" name="DNA Res.">
        <title>Chromosomal-level genome assembly of the orchid tree Bauhinia variegata (Leguminosae; Cercidoideae) supports the allotetraploid origin hypothesis of Bauhinia.</title>
        <authorList>
            <person name="Zhong Y."/>
            <person name="Chen Y."/>
            <person name="Zheng D."/>
            <person name="Pang J."/>
            <person name="Liu Y."/>
            <person name="Luo S."/>
            <person name="Meng S."/>
            <person name="Qian L."/>
            <person name="Wei D."/>
            <person name="Dai S."/>
            <person name="Zhou R."/>
        </authorList>
    </citation>
    <scope>NUCLEOTIDE SEQUENCE [LARGE SCALE GENOMIC DNA]</scope>
    <source>
        <strain evidence="1">BV-YZ2020</strain>
    </source>
</reference>
<sequence length="305" mass="33513">METHQQLKKRDDKGLENKNELAKLGQEGKAAKQAPSTSPASSPSASSSPSHEFSFTISLHSSSATVPDKSRAPPSFAVDLTPADDIFFHGHLLPLHLLSHLPASSPRSSTNSLDSFTLPVRELLEDEKRSKEDGSCSSSHRSNISADNKSSNEEKNSRGTKKSKSFSIFGLTKGRKGCEVGEKEDKEKHKRKLRFDVIHALKKYLRMVQPLVSFRGRRDKIRFRGQAYSYSGNLSPRNKPDLRGRRGEYSAPASMRTSPTNSGLLLATTSLPPASDSTMEELQAAIQAAIAHCKNSIAKEEKLKL</sequence>
<organism evidence="1 2">
    <name type="scientific">Bauhinia variegata</name>
    <name type="common">Purple orchid tree</name>
    <name type="synonym">Phanera variegata</name>
    <dbReference type="NCBI Taxonomy" id="167791"/>
    <lineage>
        <taxon>Eukaryota</taxon>
        <taxon>Viridiplantae</taxon>
        <taxon>Streptophyta</taxon>
        <taxon>Embryophyta</taxon>
        <taxon>Tracheophyta</taxon>
        <taxon>Spermatophyta</taxon>
        <taxon>Magnoliopsida</taxon>
        <taxon>eudicotyledons</taxon>
        <taxon>Gunneridae</taxon>
        <taxon>Pentapetalae</taxon>
        <taxon>rosids</taxon>
        <taxon>fabids</taxon>
        <taxon>Fabales</taxon>
        <taxon>Fabaceae</taxon>
        <taxon>Cercidoideae</taxon>
        <taxon>Cercideae</taxon>
        <taxon>Bauhiniinae</taxon>
        <taxon>Bauhinia</taxon>
    </lineage>
</organism>
<keyword evidence="2" id="KW-1185">Reference proteome</keyword>
<accession>A0ACB9NLV6</accession>
<evidence type="ECO:0000313" key="1">
    <source>
        <dbReference type="EMBL" id="KAI4336966.1"/>
    </source>
</evidence>
<gene>
    <name evidence="1" type="ORF">L6164_015431</name>
</gene>
<dbReference type="EMBL" id="CM039431">
    <property type="protein sequence ID" value="KAI4336966.1"/>
    <property type="molecule type" value="Genomic_DNA"/>
</dbReference>
<dbReference type="Proteomes" id="UP000828941">
    <property type="component" value="Chromosome 6"/>
</dbReference>
<name>A0ACB9NLV6_BAUVA</name>
<comment type="caution">
    <text evidence="1">The sequence shown here is derived from an EMBL/GenBank/DDBJ whole genome shotgun (WGS) entry which is preliminary data.</text>
</comment>
<proteinExistence type="predicted"/>
<protein>
    <submittedName>
        <fullName evidence="1">Uncharacterized protein</fullName>
    </submittedName>
</protein>
<evidence type="ECO:0000313" key="2">
    <source>
        <dbReference type="Proteomes" id="UP000828941"/>
    </source>
</evidence>